<dbReference type="AlphaFoldDB" id="A0AAV2GNE4"/>
<evidence type="ECO:0000313" key="1">
    <source>
        <dbReference type="EMBL" id="CAL1412326.1"/>
    </source>
</evidence>
<dbReference type="EMBL" id="OZ034822">
    <property type="protein sequence ID" value="CAL1412326.1"/>
    <property type="molecule type" value="Genomic_DNA"/>
</dbReference>
<keyword evidence="2" id="KW-1185">Reference proteome</keyword>
<accession>A0AAV2GNE4</accession>
<protein>
    <submittedName>
        <fullName evidence="1">Uncharacterized protein</fullName>
    </submittedName>
</protein>
<organism evidence="1 2">
    <name type="scientific">Linum trigynum</name>
    <dbReference type="NCBI Taxonomy" id="586398"/>
    <lineage>
        <taxon>Eukaryota</taxon>
        <taxon>Viridiplantae</taxon>
        <taxon>Streptophyta</taxon>
        <taxon>Embryophyta</taxon>
        <taxon>Tracheophyta</taxon>
        <taxon>Spermatophyta</taxon>
        <taxon>Magnoliopsida</taxon>
        <taxon>eudicotyledons</taxon>
        <taxon>Gunneridae</taxon>
        <taxon>Pentapetalae</taxon>
        <taxon>rosids</taxon>
        <taxon>fabids</taxon>
        <taxon>Malpighiales</taxon>
        <taxon>Linaceae</taxon>
        <taxon>Linum</taxon>
    </lineage>
</organism>
<evidence type="ECO:0000313" key="2">
    <source>
        <dbReference type="Proteomes" id="UP001497516"/>
    </source>
</evidence>
<dbReference type="Proteomes" id="UP001497516">
    <property type="component" value="Chromosome 9"/>
</dbReference>
<gene>
    <name evidence="1" type="ORF">LTRI10_LOCUS51628</name>
</gene>
<sequence length="170" mass="19395">MKESNHSTLRRGILKAMPLMDSTTCTSIRNGNSIAFWKQQWIEAGLVLEDFLTSNLDDDERDAPVSQLILPSGEWNWELLNGKLPDEILPLIAGTDIPKADMGNDKTIWGLESDGRFRLKSAYKLAVEELYEVVGNNWKKLWKWKGPCRINTSFGWPSMRSCLQTKKEHA</sequence>
<proteinExistence type="predicted"/>
<reference evidence="1 2" key="1">
    <citation type="submission" date="2024-04" db="EMBL/GenBank/DDBJ databases">
        <authorList>
            <person name="Fracassetti M."/>
        </authorList>
    </citation>
    <scope>NUCLEOTIDE SEQUENCE [LARGE SCALE GENOMIC DNA]</scope>
</reference>
<name>A0AAV2GNE4_9ROSI</name>